<evidence type="ECO:0000256" key="3">
    <source>
        <dbReference type="ARBA" id="ARBA00023163"/>
    </source>
</evidence>
<gene>
    <name evidence="5" type="ORF">SAMN05421504_10479</name>
</gene>
<dbReference type="GO" id="GO:0003677">
    <property type="term" value="F:DNA binding"/>
    <property type="evidence" value="ECO:0007669"/>
    <property type="project" value="UniProtKB-KW"/>
</dbReference>
<dbReference type="OrthoDB" id="370168at2"/>
<dbReference type="Proteomes" id="UP000199515">
    <property type="component" value="Unassembled WGS sequence"/>
</dbReference>
<dbReference type="InterPro" id="IPR002577">
    <property type="entry name" value="HTH_HxlR"/>
</dbReference>
<keyword evidence="3" id="KW-0804">Transcription</keyword>
<name>A0A1H3G1Q8_9PSEU</name>
<dbReference type="PANTHER" id="PTHR33204:SF37">
    <property type="entry name" value="HTH-TYPE TRANSCRIPTIONAL REGULATOR YODB"/>
    <property type="match status" value="1"/>
</dbReference>
<reference evidence="5 6" key="1">
    <citation type="submission" date="2016-10" db="EMBL/GenBank/DDBJ databases">
        <authorList>
            <person name="de Groot N.N."/>
        </authorList>
    </citation>
    <scope>NUCLEOTIDE SEQUENCE [LARGE SCALE GENOMIC DNA]</scope>
    <source>
        <strain evidence="5 6">CPCC 202699</strain>
    </source>
</reference>
<organism evidence="5 6">
    <name type="scientific">Amycolatopsis xylanica</name>
    <dbReference type="NCBI Taxonomy" id="589385"/>
    <lineage>
        <taxon>Bacteria</taxon>
        <taxon>Bacillati</taxon>
        <taxon>Actinomycetota</taxon>
        <taxon>Actinomycetes</taxon>
        <taxon>Pseudonocardiales</taxon>
        <taxon>Pseudonocardiaceae</taxon>
        <taxon>Amycolatopsis</taxon>
    </lineage>
</organism>
<keyword evidence="1" id="KW-0805">Transcription regulation</keyword>
<dbReference type="RefSeq" id="WP_091290615.1">
    <property type="nucleotide sequence ID" value="NZ_FNON01000004.1"/>
</dbReference>
<dbReference type="AlphaFoldDB" id="A0A1H3G1Q8"/>
<keyword evidence="6" id="KW-1185">Reference proteome</keyword>
<feature type="domain" description="HTH hxlR-type" evidence="4">
    <location>
        <begin position="23"/>
        <end position="121"/>
    </location>
</feature>
<evidence type="ECO:0000256" key="2">
    <source>
        <dbReference type="ARBA" id="ARBA00023125"/>
    </source>
</evidence>
<dbReference type="InterPro" id="IPR036388">
    <property type="entry name" value="WH-like_DNA-bd_sf"/>
</dbReference>
<protein>
    <submittedName>
        <fullName evidence="5">DNA-binding transcriptional regulator, HxlR family</fullName>
    </submittedName>
</protein>
<dbReference type="PANTHER" id="PTHR33204">
    <property type="entry name" value="TRANSCRIPTIONAL REGULATOR, MARR FAMILY"/>
    <property type="match status" value="1"/>
</dbReference>
<evidence type="ECO:0000256" key="1">
    <source>
        <dbReference type="ARBA" id="ARBA00023015"/>
    </source>
</evidence>
<dbReference type="Gene3D" id="1.10.10.10">
    <property type="entry name" value="Winged helix-like DNA-binding domain superfamily/Winged helix DNA-binding domain"/>
    <property type="match status" value="1"/>
</dbReference>
<dbReference type="InterPro" id="IPR036390">
    <property type="entry name" value="WH_DNA-bd_sf"/>
</dbReference>
<keyword evidence="2 5" id="KW-0238">DNA-binding</keyword>
<evidence type="ECO:0000259" key="4">
    <source>
        <dbReference type="PROSITE" id="PS51118"/>
    </source>
</evidence>
<evidence type="ECO:0000313" key="6">
    <source>
        <dbReference type="Proteomes" id="UP000199515"/>
    </source>
</evidence>
<dbReference type="EMBL" id="FNON01000004">
    <property type="protein sequence ID" value="SDX96947.1"/>
    <property type="molecule type" value="Genomic_DNA"/>
</dbReference>
<dbReference type="STRING" id="589385.SAMN05421504_10479"/>
<accession>A0A1H3G1Q8</accession>
<proteinExistence type="predicted"/>
<sequence>MQDGLLISDGDPAPVGDVFNKDCAGRVIVEHITGRWSALIIAALKPGPLRFSELRDKIDGVSEKMLSQKLRLLVRDGLIDRTVEPSVPPKVSYELSELGRGVSRPLDGLVRWIAANGHAVLAAQQRHDRGTG</sequence>
<evidence type="ECO:0000313" key="5">
    <source>
        <dbReference type="EMBL" id="SDX96947.1"/>
    </source>
</evidence>
<dbReference type="PROSITE" id="PS51118">
    <property type="entry name" value="HTH_HXLR"/>
    <property type="match status" value="1"/>
</dbReference>
<dbReference type="SUPFAM" id="SSF46785">
    <property type="entry name" value="Winged helix' DNA-binding domain"/>
    <property type="match status" value="1"/>
</dbReference>
<dbReference type="Pfam" id="PF01638">
    <property type="entry name" value="HxlR"/>
    <property type="match status" value="1"/>
</dbReference>